<name>A0AAU9Y218_9CNID</name>
<comment type="caution">
    <text evidence="2">The sequence shown here is derived from an EMBL/GenBank/DDBJ whole genome shotgun (WGS) entry which is preliminary data.</text>
</comment>
<evidence type="ECO:0000313" key="3">
    <source>
        <dbReference type="Proteomes" id="UP001159428"/>
    </source>
</evidence>
<sequence>MASFTALMSSSTKLSEGWSLRASKKSKHFNENQKNYLDEEFKLGQETCYKEDPSQVASDMRRAKNENGERRFAVGEFLSPQQIKSYFSRSAVKIKQADRWQRSMYQPLMKKWHTPQLMTR</sequence>
<dbReference type="EMBL" id="CALNXJ010000126">
    <property type="protein sequence ID" value="CAH3165956.1"/>
    <property type="molecule type" value="Genomic_DNA"/>
</dbReference>
<protein>
    <submittedName>
        <fullName evidence="2">Uncharacterized protein</fullName>
    </submittedName>
</protein>
<organism evidence="2 3">
    <name type="scientific">Pocillopora meandrina</name>
    <dbReference type="NCBI Taxonomy" id="46732"/>
    <lineage>
        <taxon>Eukaryota</taxon>
        <taxon>Metazoa</taxon>
        <taxon>Cnidaria</taxon>
        <taxon>Anthozoa</taxon>
        <taxon>Hexacorallia</taxon>
        <taxon>Scleractinia</taxon>
        <taxon>Astrocoeniina</taxon>
        <taxon>Pocilloporidae</taxon>
        <taxon>Pocillopora</taxon>
    </lineage>
</organism>
<accession>A0AAU9Y218</accession>
<evidence type="ECO:0000256" key="1">
    <source>
        <dbReference type="SAM" id="MobiDB-lite"/>
    </source>
</evidence>
<keyword evidence="3" id="KW-1185">Reference proteome</keyword>
<evidence type="ECO:0000313" key="2">
    <source>
        <dbReference type="EMBL" id="CAH3165956.1"/>
    </source>
</evidence>
<feature type="compositionally biased region" description="Polar residues" evidence="1">
    <location>
        <begin position="1"/>
        <end position="14"/>
    </location>
</feature>
<reference evidence="2 3" key="1">
    <citation type="submission" date="2022-05" db="EMBL/GenBank/DDBJ databases">
        <authorList>
            <consortium name="Genoscope - CEA"/>
            <person name="William W."/>
        </authorList>
    </citation>
    <scope>NUCLEOTIDE SEQUENCE [LARGE SCALE GENOMIC DNA]</scope>
</reference>
<dbReference type="AlphaFoldDB" id="A0AAU9Y218"/>
<proteinExistence type="predicted"/>
<dbReference type="PANTHER" id="PTHR33845">
    <property type="entry name" value="C2H2-TYPE DOMAIN-CONTAINING PROTEIN"/>
    <property type="match status" value="1"/>
</dbReference>
<dbReference type="Proteomes" id="UP001159428">
    <property type="component" value="Unassembled WGS sequence"/>
</dbReference>
<dbReference type="PANTHER" id="PTHR33845:SF1">
    <property type="entry name" value="C2H2-TYPE DOMAIN-CONTAINING PROTEIN"/>
    <property type="match status" value="1"/>
</dbReference>
<feature type="region of interest" description="Disordered" evidence="1">
    <location>
        <begin position="1"/>
        <end position="29"/>
    </location>
</feature>
<gene>
    <name evidence="2" type="ORF">PMEA_00004445</name>
</gene>